<comment type="caution">
    <text evidence="1">The sequence shown here is derived from an EMBL/GenBank/DDBJ whole genome shotgun (WGS) entry which is preliminary data.</text>
</comment>
<dbReference type="OrthoDB" id="61381at2759"/>
<dbReference type="AlphaFoldDB" id="A0A024GTG0"/>
<accession>A0A024GTG0</accession>
<dbReference type="InParanoid" id="A0A024GTG0"/>
<sequence length="96" mass="11722">RIPTGFRHCSFQDLFSNEEMNAMHIEDIFSQILLRKKKFHHILCRMYVTYENNRINAYQHVVSSLQYYSITRIYQFVFQQLMCLHIVWAISPFTRN</sequence>
<dbReference type="EMBL" id="CAIX01000372">
    <property type="protein sequence ID" value="CCI49985.1"/>
    <property type="molecule type" value="Genomic_DNA"/>
</dbReference>
<keyword evidence="2" id="KW-1185">Reference proteome</keyword>
<evidence type="ECO:0000313" key="2">
    <source>
        <dbReference type="Proteomes" id="UP000053237"/>
    </source>
</evidence>
<reference evidence="1 2" key="1">
    <citation type="submission" date="2012-05" db="EMBL/GenBank/DDBJ databases">
        <title>Recombination and specialization in a pathogen metapopulation.</title>
        <authorList>
            <person name="Gardiner A."/>
            <person name="Kemen E."/>
            <person name="Schultz-Larsen T."/>
            <person name="MacLean D."/>
            <person name="Van Oosterhout C."/>
            <person name="Jones J.D.G."/>
        </authorList>
    </citation>
    <scope>NUCLEOTIDE SEQUENCE [LARGE SCALE GENOMIC DNA]</scope>
    <source>
        <strain evidence="1 2">Ac Nc2</strain>
    </source>
</reference>
<dbReference type="Proteomes" id="UP000053237">
    <property type="component" value="Unassembled WGS sequence"/>
</dbReference>
<protein>
    <submittedName>
        <fullName evidence="1">Uncharacterized protein</fullName>
    </submittedName>
</protein>
<feature type="non-terminal residue" evidence="1">
    <location>
        <position position="1"/>
    </location>
</feature>
<proteinExistence type="predicted"/>
<gene>
    <name evidence="1" type="ORF">BN9_114780</name>
</gene>
<name>A0A024GTG0_9STRA</name>
<organism evidence="1 2">
    <name type="scientific">Albugo candida</name>
    <dbReference type="NCBI Taxonomy" id="65357"/>
    <lineage>
        <taxon>Eukaryota</taxon>
        <taxon>Sar</taxon>
        <taxon>Stramenopiles</taxon>
        <taxon>Oomycota</taxon>
        <taxon>Peronosporomycetes</taxon>
        <taxon>Albuginales</taxon>
        <taxon>Albuginaceae</taxon>
        <taxon>Albugo</taxon>
    </lineage>
</organism>
<evidence type="ECO:0000313" key="1">
    <source>
        <dbReference type="EMBL" id="CCI49985.1"/>
    </source>
</evidence>